<proteinExistence type="predicted"/>
<name>A0A1A9A6X0_9ACTN</name>
<dbReference type="STRING" id="261654.GA0070611_5421"/>
<keyword evidence="1" id="KW-0805">Transcription regulation</keyword>
<dbReference type="InterPro" id="IPR009057">
    <property type="entry name" value="Homeodomain-like_sf"/>
</dbReference>
<dbReference type="PROSITE" id="PS01124">
    <property type="entry name" value="HTH_ARAC_FAMILY_2"/>
    <property type="match status" value="1"/>
</dbReference>
<protein>
    <submittedName>
        <fullName evidence="5">AraC-type DNA-binding protein</fullName>
    </submittedName>
</protein>
<dbReference type="SMART" id="SM00342">
    <property type="entry name" value="HTH_ARAC"/>
    <property type="match status" value="1"/>
</dbReference>
<keyword evidence="3" id="KW-0804">Transcription</keyword>
<dbReference type="OrthoDB" id="4549023at2"/>
<dbReference type="PATRIC" id="fig|261654.4.peg.5493"/>
<sequence length="304" mass="33193">MPERVGGDPRARTTPGRWRVLGISPGMLLYQVRCVVEDPGWHGPVPNLGHRVYLGRSGVSLRRLNGEVNVVDATSVLLSRPGDEMWAAHPLGDGDVYTCLELTPELLAERPDAARWLDRRGWDGSVDERIDLEHRMLVARAAAGLDGFEFTERVHRFLGRLLAASPIGAGEPGAEIERAVGRRPATLVAHRRLADRAREVLAASDFRLGLTEVAAQVGASPHHLSRVFQRVTGQSLTAYRNRLRVRSLLDVLADADGPPLGEVAATYGFADQAHLTRVVREQVGHPPARLRRLLSAGDAEPEAA</sequence>
<keyword evidence="2 5" id="KW-0238">DNA-binding</keyword>
<dbReference type="InterPro" id="IPR050204">
    <property type="entry name" value="AraC_XylS_family_regulators"/>
</dbReference>
<evidence type="ECO:0000256" key="3">
    <source>
        <dbReference type="ARBA" id="ARBA00023163"/>
    </source>
</evidence>
<keyword evidence="6" id="KW-1185">Reference proteome</keyword>
<dbReference type="Pfam" id="PF12833">
    <property type="entry name" value="HTH_18"/>
    <property type="match status" value="1"/>
</dbReference>
<dbReference type="EMBL" id="LT594323">
    <property type="protein sequence ID" value="SBT51945.1"/>
    <property type="molecule type" value="Genomic_DNA"/>
</dbReference>
<gene>
    <name evidence="5" type="ORF">GA0070611_5421</name>
</gene>
<dbReference type="AlphaFoldDB" id="A0A1A9A6X0"/>
<dbReference type="RefSeq" id="WP_091670280.1">
    <property type="nucleotide sequence ID" value="NZ_LT594323.1"/>
</dbReference>
<accession>A0A1A9A6X0</accession>
<dbReference type="InterPro" id="IPR018060">
    <property type="entry name" value="HTH_AraC"/>
</dbReference>
<evidence type="ECO:0000313" key="6">
    <source>
        <dbReference type="Proteomes" id="UP000199385"/>
    </source>
</evidence>
<dbReference type="SUPFAM" id="SSF46689">
    <property type="entry name" value="Homeodomain-like"/>
    <property type="match status" value="1"/>
</dbReference>
<evidence type="ECO:0000313" key="5">
    <source>
        <dbReference type="EMBL" id="SBT51945.1"/>
    </source>
</evidence>
<evidence type="ECO:0000256" key="1">
    <source>
        <dbReference type="ARBA" id="ARBA00023015"/>
    </source>
</evidence>
<dbReference type="GO" id="GO:0003700">
    <property type="term" value="F:DNA-binding transcription factor activity"/>
    <property type="evidence" value="ECO:0007669"/>
    <property type="project" value="InterPro"/>
</dbReference>
<dbReference type="PROSITE" id="PS00041">
    <property type="entry name" value="HTH_ARAC_FAMILY_1"/>
    <property type="match status" value="1"/>
</dbReference>
<organism evidence="5 6">
    <name type="scientific">Micromonospora auratinigra</name>
    <dbReference type="NCBI Taxonomy" id="261654"/>
    <lineage>
        <taxon>Bacteria</taxon>
        <taxon>Bacillati</taxon>
        <taxon>Actinomycetota</taxon>
        <taxon>Actinomycetes</taxon>
        <taxon>Micromonosporales</taxon>
        <taxon>Micromonosporaceae</taxon>
        <taxon>Micromonospora</taxon>
    </lineage>
</organism>
<dbReference type="Gene3D" id="1.10.10.60">
    <property type="entry name" value="Homeodomain-like"/>
    <property type="match status" value="2"/>
</dbReference>
<dbReference type="InterPro" id="IPR018062">
    <property type="entry name" value="HTH_AraC-typ_CS"/>
</dbReference>
<evidence type="ECO:0000259" key="4">
    <source>
        <dbReference type="PROSITE" id="PS01124"/>
    </source>
</evidence>
<dbReference type="GO" id="GO:0043565">
    <property type="term" value="F:sequence-specific DNA binding"/>
    <property type="evidence" value="ECO:0007669"/>
    <property type="project" value="InterPro"/>
</dbReference>
<evidence type="ECO:0000256" key="2">
    <source>
        <dbReference type="ARBA" id="ARBA00023125"/>
    </source>
</evidence>
<reference evidence="6" key="1">
    <citation type="submission" date="2016-06" db="EMBL/GenBank/DDBJ databases">
        <authorList>
            <person name="Varghese N."/>
            <person name="Submissions Spin"/>
        </authorList>
    </citation>
    <scope>NUCLEOTIDE SEQUENCE [LARGE SCALE GENOMIC DNA]</scope>
    <source>
        <strain evidence="6">DSM 44815</strain>
    </source>
</reference>
<dbReference type="PANTHER" id="PTHR46796">
    <property type="entry name" value="HTH-TYPE TRANSCRIPTIONAL ACTIVATOR RHAS-RELATED"/>
    <property type="match status" value="1"/>
</dbReference>
<feature type="domain" description="HTH araC/xylS-type" evidence="4">
    <location>
        <begin position="191"/>
        <end position="293"/>
    </location>
</feature>
<dbReference type="Proteomes" id="UP000199385">
    <property type="component" value="Chromosome I"/>
</dbReference>